<evidence type="ECO:0000313" key="2">
    <source>
        <dbReference type="EMBL" id="QJR15785.1"/>
    </source>
</evidence>
<dbReference type="AlphaFoldDB" id="A0A6M4H9B2"/>
<accession>A0A6M4H9B2</accession>
<feature type="transmembrane region" description="Helical" evidence="1">
    <location>
        <begin position="108"/>
        <end position="129"/>
    </location>
</feature>
<keyword evidence="1" id="KW-0472">Membrane</keyword>
<dbReference type="RefSeq" id="WP_171163376.1">
    <property type="nucleotide sequence ID" value="NZ_CP053073.1"/>
</dbReference>
<proteinExistence type="predicted"/>
<dbReference type="Proteomes" id="UP000503096">
    <property type="component" value="Chromosome"/>
</dbReference>
<name>A0A6M4H9B2_9PROT</name>
<organism evidence="2 3">
    <name type="scientific">Usitatibacter palustris</name>
    <dbReference type="NCBI Taxonomy" id="2732487"/>
    <lineage>
        <taxon>Bacteria</taxon>
        <taxon>Pseudomonadati</taxon>
        <taxon>Pseudomonadota</taxon>
        <taxon>Betaproteobacteria</taxon>
        <taxon>Nitrosomonadales</taxon>
        <taxon>Usitatibacteraceae</taxon>
        <taxon>Usitatibacter</taxon>
    </lineage>
</organism>
<dbReference type="EMBL" id="CP053073">
    <property type="protein sequence ID" value="QJR15785.1"/>
    <property type="molecule type" value="Genomic_DNA"/>
</dbReference>
<evidence type="ECO:0000313" key="3">
    <source>
        <dbReference type="Proteomes" id="UP000503096"/>
    </source>
</evidence>
<keyword evidence="3" id="KW-1185">Reference proteome</keyword>
<dbReference type="KEGG" id="upl:DSM104440_02611"/>
<feature type="transmembrane region" description="Helical" evidence="1">
    <location>
        <begin position="75"/>
        <end position="96"/>
    </location>
</feature>
<dbReference type="InParanoid" id="A0A6M4H9B2"/>
<gene>
    <name evidence="2" type="ORF">DSM104440_02611</name>
</gene>
<evidence type="ECO:0000256" key="1">
    <source>
        <dbReference type="SAM" id="Phobius"/>
    </source>
</evidence>
<feature type="transmembrane region" description="Helical" evidence="1">
    <location>
        <begin position="43"/>
        <end position="63"/>
    </location>
</feature>
<sequence>MPRTRTPENTPRTLGLALSLWGLGIAAAGLSGAFSRFSPEELGGIALFAFVFATATAWLDRGVRAWLEAVSPRALFSFVIEADVLIALSAMLSAGLVEGSFLPALARFPLVLVGLFVVPVAATAHLVALARLLRVRKVPVQLTGRETTPFAAGRAQSAR</sequence>
<keyword evidence="1" id="KW-0812">Transmembrane</keyword>
<reference evidence="2 3" key="1">
    <citation type="submission" date="2020-04" db="EMBL/GenBank/DDBJ databases">
        <title>Usitatibacter rugosus gen. nov., sp. nov. and Usitatibacter palustris sp. nov., novel members of Usitatibacteraceae fam. nov. within the order Nitrosomonadales isolated from soil.</title>
        <authorList>
            <person name="Huber K.J."/>
            <person name="Neumann-Schaal M."/>
            <person name="Geppert A."/>
            <person name="Luckner M."/>
            <person name="Wanner G."/>
            <person name="Overmann J."/>
        </authorList>
    </citation>
    <scope>NUCLEOTIDE SEQUENCE [LARGE SCALE GENOMIC DNA]</scope>
    <source>
        <strain evidence="2 3">Swamp67</strain>
    </source>
</reference>
<keyword evidence="1" id="KW-1133">Transmembrane helix</keyword>
<protein>
    <submittedName>
        <fullName evidence="2">Uncharacterized protein</fullName>
    </submittedName>
</protein>